<dbReference type="PROSITE" id="PS00098">
    <property type="entry name" value="THIOLASE_1"/>
    <property type="match status" value="1"/>
</dbReference>
<evidence type="ECO:0000313" key="10">
    <source>
        <dbReference type="Proteomes" id="UP000320735"/>
    </source>
</evidence>
<comment type="caution">
    <text evidence="9">The sequence shown here is derived from an EMBL/GenBank/DDBJ whole genome shotgun (WGS) entry which is preliminary data.</text>
</comment>
<evidence type="ECO:0000256" key="5">
    <source>
        <dbReference type="RuleBase" id="RU003557"/>
    </source>
</evidence>
<dbReference type="InterPro" id="IPR020615">
    <property type="entry name" value="Thiolase_acyl_enz_int_AS"/>
</dbReference>
<dbReference type="RefSeq" id="WP_146372078.1">
    <property type="nucleotide sequence ID" value="NZ_SJPP01000001.1"/>
</dbReference>
<dbReference type="InterPro" id="IPR020617">
    <property type="entry name" value="Thiolase_C"/>
</dbReference>
<dbReference type="CDD" id="cd00751">
    <property type="entry name" value="thiolase"/>
    <property type="match status" value="1"/>
</dbReference>
<dbReference type="Pfam" id="PF02803">
    <property type="entry name" value="Thiolase_C"/>
    <property type="match status" value="1"/>
</dbReference>
<feature type="active site" description="Proton acceptor" evidence="4">
    <location>
        <position position="379"/>
    </location>
</feature>
<dbReference type="EMBL" id="SJPP01000001">
    <property type="protein sequence ID" value="TWU14812.1"/>
    <property type="molecule type" value="Genomic_DNA"/>
</dbReference>
<dbReference type="PANTHER" id="PTHR18919:SF107">
    <property type="entry name" value="ACETYL-COA ACETYLTRANSFERASE, CYTOSOLIC"/>
    <property type="match status" value="1"/>
</dbReference>
<dbReference type="InterPro" id="IPR020610">
    <property type="entry name" value="Thiolase_AS"/>
</dbReference>
<dbReference type="InterPro" id="IPR020616">
    <property type="entry name" value="Thiolase_N"/>
</dbReference>
<feature type="region of interest" description="Disordered" evidence="6">
    <location>
        <begin position="165"/>
        <end position="195"/>
    </location>
</feature>
<dbReference type="Proteomes" id="UP000320735">
    <property type="component" value="Unassembled WGS sequence"/>
</dbReference>
<name>A0A5C6BST5_9PLAN</name>
<evidence type="ECO:0000256" key="6">
    <source>
        <dbReference type="SAM" id="MobiDB-lite"/>
    </source>
</evidence>
<keyword evidence="10" id="KW-1185">Reference proteome</keyword>
<feature type="domain" description="Thiolase N-terminal" evidence="7">
    <location>
        <begin position="6"/>
        <end position="262"/>
    </location>
</feature>
<evidence type="ECO:0000256" key="3">
    <source>
        <dbReference type="ARBA" id="ARBA00023315"/>
    </source>
</evidence>
<evidence type="ECO:0000259" key="7">
    <source>
        <dbReference type="Pfam" id="PF00108"/>
    </source>
</evidence>
<sequence>MTTDAYVIAGCRTPIGKFLGVFRDIPAPELGAICIREALRRSEINPAQVDEVIMGNILSAGLGQAPARQAALKAGIPAGVAALTINKMCGSGLKAVMLADQAIRLGDANVIIAGGMENMTRAPHLIPGMREGLKFGNGQHVDSMLYDGLWCTFHDCGMGEHAEATSAQNDVSREDQDEFSAASQQRAARATAEGEFDEEIVPVAVRKKRDEIQITADEGPRPGTTAEVLSKLRPAFSAEGTVTAGNSSMLSDGASAVVVANKQIADASPAPYKARIVAAFTSGVEPRDIFIAPVAAVRGVLNKAGLSPDDIDLYELNEAFAAQMLACMKQLELDPQRVNVNGGAIALGHPIGASGARILVTLIAALKRRGLRRGLASLCLGGGNAVAMIVECEA</sequence>
<evidence type="ECO:0000256" key="4">
    <source>
        <dbReference type="PIRSR" id="PIRSR000429-1"/>
    </source>
</evidence>
<dbReference type="Gene3D" id="3.40.47.10">
    <property type="match status" value="2"/>
</dbReference>
<feature type="compositionally biased region" description="Low complexity" evidence="6">
    <location>
        <begin position="180"/>
        <end position="190"/>
    </location>
</feature>
<dbReference type="FunFam" id="3.40.47.10:FF:000010">
    <property type="entry name" value="Acetyl-CoA acetyltransferase (Thiolase)"/>
    <property type="match status" value="1"/>
</dbReference>
<dbReference type="AlphaFoldDB" id="A0A5C6BST5"/>
<dbReference type="PIRSF" id="PIRSF000429">
    <property type="entry name" value="Ac-CoA_Ac_transf"/>
    <property type="match status" value="1"/>
</dbReference>
<proteinExistence type="inferred from homology"/>
<gene>
    <name evidence="9" type="primary">thlA</name>
    <name evidence="9" type="ORF">CA54_36810</name>
</gene>
<dbReference type="InterPro" id="IPR016039">
    <property type="entry name" value="Thiolase-like"/>
</dbReference>
<dbReference type="PANTHER" id="PTHR18919">
    <property type="entry name" value="ACETYL-COA C-ACYLTRANSFERASE"/>
    <property type="match status" value="1"/>
</dbReference>
<dbReference type="Pfam" id="PF00108">
    <property type="entry name" value="Thiolase_N"/>
    <property type="match status" value="1"/>
</dbReference>
<protein>
    <submittedName>
        <fullName evidence="9">Acetyl-CoA acetyltransferase</fullName>
        <ecNumber evidence="9">2.3.1.9</ecNumber>
    </submittedName>
</protein>
<dbReference type="OrthoDB" id="9764892at2"/>
<accession>A0A5C6BST5</accession>
<evidence type="ECO:0000259" key="8">
    <source>
        <dbReference type="Pfam" id="PF02803"/>
    </source>
</evidence>
<keyword evidence="2 5" id="KW-0808">Transferase</keyword>
<dbReference type="PROSITE" id="PS00099">
    <property type="entry name" value="THIOLASE_3"/>
    <property type="match status" value="1"/>
</dbReference>
<evidence type="ECO:0000313" key="9">
    <source>
        <dbReference type="EMBL" id="TWU14812.1"/>
    </source>
</evidence>
<feature type="active site" description="Acyl-thioester intermediate" evidence="4">
    <location>
        <position position="89"/>
    </location>
</feature>
<reference evidence="9 10" key="1">
    <citation type="submission" date="2019-02" db="EMBL/GenBank/DDBJ databases">
        <title>Deep-cultivation of Planctomycetes and their phenomic and genomic characterization uncovers novel biology.</title>
        <authorList>
            <person name="Wiegand S."/>
            <person name="Jogler M."/>
            <person name="Boedeker C."/>
            <person name="Pinto D."/>
            <person name="Vollmers J."/>
            <person name="Rivas-Marin E."/>
            <person name="Kohn T."/>
            <person name="Peeters S.H."/>
            <person name="Heuer A."/>
            <person name="Rast P."/>
            <person name="Oberbeckmann S."/>
            <person name="Bunk B."/>
            <person name="Jeske O."/>
            <person name="Meyerdierks A."/>
            <person name="Storesund J.E."/>
            <person name="Kallscheuer N."/>
            <person name="Luecker S."/>
            <person name="Lage O.M."/>
            <person name="Pohl T."/>
            <person name="Merkel B.J."/>
            <person name="Hornburger P."/>
            <person name="Mueller R.-W."/>
            <person name="Bruemmer F."/>
            <person name="Labrenz M."/>
            <person name="Spormann A.M."/>
            <person name="Op Den Camp H."/>
            <person name="Overmann J."/>
            <person name="Amann R."/>
            <person name="Jetten M.S.M."/>
            <person name="Mascher T."/>
            <person name="Medema M.H."/>
            <person name="Devos D.P."/>
            <person name="Kaster A.-K."/>
            <person name="Ovreas L."/>
            <person name="Rohde M."/>
            <person name="Galperin M.Y."/>
            <person name="Jogler C."/>
        </authorList>
    </citation>
    <scope>NUCLEOTIDE SEQUENCE [LARGE SCALE GENOMIC DNA]</scope>
    <source>
        <strain evidence="9 10">CA54</strain>
    </source>
</reference>
<dbReference type="InterPro" id="IPR020613">
    <property type="entry name" value="Thiolase_CS"/>
</dbReference>
<dbReference type="InterPro" id="IPR002155">
    <property type="entry name" value="Thiolase"/>
</dbReference>
<dbReference type="GO" id="GO:0003985">
    <property type="term" value="F:acetyl-CoA C-acetyltransferase activity"/>
    <property type="evidence" value="ECO:0007669"/>
    <property type="project" value="UniProtKB-EC"/>
</dbReference>
<dbReference type="SUPFAM" id="SSF53901">
    <property type="entry name" value="Thiolase-like"/>
    <property type="match status" value="2"/>
</dbReference>
<feature type="active site" description="Proton acceptor" evidence="4">
    <location>
        <position position="349"/>
    </location>
</feature>
<comment type="similarity">
    <text evidence="1 5">Belongs to the thiolase-like superfamily. Thiolase family.</text>
</comment>
<keyword evidence="3 5" id="KW-0012">Acyltransferase</keyword>
<dbReference type="NCBIfam" id="TIGR01930">
    <property type="entry name" value="AcCoA-C-Actrans"/>
    <property type="match status" value="1"/>
</dbReference>
<evidence type="ECO:0000256" key="1">
    <source>
        <dbReference type="ARBA" id="ARBA00010982"/>
    </source>
</evidence>
<feature type="domain" description="Thiolase C-terminal" evidence="8">
    <location>
        <begin position="272"/>
        <end position="391"/>
    </location>
</feature>
<dbReference type="EC" id="2.3.1.9" evidence="9"/>
<organism evidence="9 10">
    <name type="scientific">Symmachiella macrocystis</name>
    <dbReference type="NCBI Taxonomy" id="2527985"/>
    <lineage>
        <taxon>Bacteria</taxon>
        <taxon>Pseudomonadati</taxon>
        <taxon>Planctomycetota</taxon>
        <taxon>Planctomycetia</taxon>
        <taxon>Planctomycetales</taxon>
        <taxon>Planctomycetaceae</taxon>
        <taxon>Symmachiella</taxon>
    </lineage>
</organism>
<dbReference type="PROSITE" id="PS00737">
    <property type="entry name" value="THIOLASE_2"/>
    <property type="match status" value="1"/>
</dbReference>
<evidence type="ECO:0000256" key="2">
    <source>
        <dbReference type="ARBA" id="ARBA00022679"/>
    </source>
</evidence>